<dbReference type="SUPFAM" id="SSF46557">
    <property type="entry name" value="GreA transcript cleavage protein, N-terminal domain"/>
    <property type="match status" value="1"/>
</dbReference>
<keyword evidence="4 9" id="KW-0175">Coiled coil</keyword>
<accession>A0A9D1CX49</accession>
<dbReference type="GO" id="GO:0032784">
    <property type="term" value="P:regulation of DNA-templated transcription elongation"/>
    <property type="evidence" value="ECO:0007669"/>
    <property type="project" value="UniProtKB-UniRule"/>
</dbReference>
<dbReference type="PIRSF" id="PIRSF006092">
    <property type="entry name" value="GreA_GreB"/>
    <property type="match status" value="1"/>
</dbReference>
<comment type="caution">
    <text evidence="13">The sequence shown here is derived from an EMBL/GenBank/DDBJ whole genome shotgun (WGS) entry which is preliminary data.</text>
</comment>
<dbReference type="HAMAP" id="MF_00105">
    <property type="entry name" value="GreA_GreB"/>
    <property type="match status" value="1"/>
</dbReference>
<sequence>MSNEVEQRVLTMTDKRNLEKELEELRQAKLDVAEEIKIARGHGDLSENAEYDEAKNNEARIYGRLAEVENTLKTAVFVDDSKLSTDTVAIGHAVKVYDMEFDEEDTYTLVGFTEADPAKLYISGESPIGKALIGAHVGDVVEAQTPGGALKLKVLEIARR</sequence>
<dbReference type="FunFam" id="1.10.287.180:FF:000001">
    <property type="entry name" value="Transcription elongation factor GreA"/>
    <property type="match status" value="1"/>
</dbReference>
<dbReference type="InterPro" id="IPR022691">
    <property type="entry name" value="Tscrpt_elong_fac_GreA/B_N"/>
</dbReference>
<evidence type="ECO:0000256" key="2">
    <source>
        <dbReference type="ARBA" id="ARBA00013729"/>
    </source>
</evidence>
<dbReference type="Pfam" id="PF03449">
    <property type="entry name" value="GreA_GreB_N"/>
    <property type="match status" value="1"/>
</dbReference>
<evidence type="ECO:0000313" key="14">
    <source>
        <dbReference type="Proteomes" id="UP000824260"/>
    </source>
</evidence>
<dbReference type="GO" id="GO:0003746">
    <property type="term" value="F:translation elongation factor activity"/>
    <property type="evidence" value="ECO:0007669"/>
    <property type="project" value="UniProtKB-KW"/>
</dbReference>
<comment type="function">
    <text evidence="7 9 10">Necessary for efficient RNA polymerase transcription elongation past template-encoded arresting sites. The arresting sites in DNA have the property of trapping a certain fraction of elongating RNA polymerases that pass through, resulting in locked ternary complexes. Cleavage of the nascent transcript by cleavage factors such as GreA or GreB allows the resumption of elongation from the new 3'terminus. GreA releases sequences of 2 to 3 nucleotides.</text>
</comment>
<evidence type="ECO:0000256" key="1">
    <source>
        <dbReference type="ARBA" id="ARBA00008213"/>
    </source>
</evidence>
<dbReference type="PANTHER" id="PTHR30437">
    <property type="entry name" value="TRANSCRIPTION ELONGATION FACTOR GREA"/>
    <property type="match status" value="1"/>
</dbReference>
<keyword evidence="6 9" id="KW-0804">Transcription</keyword>
<dbReference type="GO" id="GO:0070063">
    <property type="term" value="F:RNA polymerase binding"/>
    <property type="evidence" value="ECO:0007669"/>
    <property type="project" value="InterPro"/>
</dbReference>
<dbReference type="InterPro" id="IPR023459">
    <property type="entry name" value="Tscrpt_elong_fac_GreA/B_fam"/>
</dbReference>
<dbReference type="InterPro" id="IPR006359">
    <property type="entry name" value="Tscrpt_elong_fac_GreA"/>
</dbReference>
<dbReference type="Gene3D" id="3.10.50.30">
    <property type="entry name" value="Transcription elongation factor, GreA/GreB, C-terminal domain"/>
    <property type="match status" value="1"/>
</dbReference>
<feature type="domain" description="Transcription elongation factor GreA/GreB C-terminal" evidence="11">
    <location>
        <begin position="84"/>
        <end position="158"/>
    </location>
</feature>
<dbReference type="PROSITE" id="PS00830">
    <property type="entry name" value="GREAB_2"/>
    <property type="match status" value="1"/>
</dbReference>
<dbReference type="NCBIfam" id="NF001263">
    <property type="entry name" value="PRK00226.1-4"/>
    <property type="match status" value="1"/>
</dbReference>
<dbReference type="GO" id="GO:0006354">
    <property type="term" value="P:DNA-templated transcription elongation"/>
    <property type="evidence" value="ECO:0007669"/>
    <property type="project" value="TreeGrafter"/>
</dbReference>
<dbReference type="Gene3D" id="1.10.287.180">
    <property type="entry name" value="Transcription elongation factor, GreA/GreB, N-terminal domain"/>
    <property type="match status" value="1"/>
</dbReference>
<dbReference type="NCBIfam" id="TIGR01462">
    <property type="entry name" value="greA"/>
    <property type="match status" value="1"/>
</dbReference>
<comment type="similarity">
    <text evidence="1 9 10">Belongs to the GreA/GreB family.</text>
</comment>
<feature type="domain" description="Transcription elongation factor GreA/GreB N-terminal" evidence="12">
    <location>
        <begin position="10"/>
        <end position="75"/>
    </location>
</feature>
<organism evidence="13 14">
    <name type="scientific">Candidatus Pullichristensenella stercorigallinarum</name>
    <dbReference type="NCBI Taxonomy" id="2840909"/>
    <lineage>
        <taxon>Bacteria</taxon>
        <taxon>Bacillati</taxon>
        <taxon>Bacillota</taxon>
        <taxon>Clostridia</taxon>
        <taxon>Candidatus Pullichristensenella</taxon>
    </lineage>
</organism>
<dbReference type="SUPFAM" id="SSF54534">
    <property type="entry name" value="FKBP-like"/>
    <property type="match status" value="1"/>
</dbReference>
<evidence type="ECO:0000259" key="11">
    <source>
        <dbReference type="Pfam" id="PF01272"/>
    </source>
</evidence>
<dbReference type="InterPro" id="IPR036805">
    <property type="entry name" value="Tscrpt_elong_fac_GreA/B_N_sf"/>
</dbReference>
<keyword evidence="5 9" id="KW-0238">DNA-binding</keyword>
<evidence type="ECO:0000259" key="12">
    <source>
        <dbReference type="Pfam" id="PF03449"/>
    </source>
</evidence>
<gene>
    <name evidence="9 13" type="primary">greA</name>
    <name evidence="13" type="ORF">IAA52_11710</name>
</gene>
<dbReference type="FunFam" id="3.10.50.30:FF:000001">
    <property type="entry name" value="Transcription elongation factor GreA"/>
    <property type="match status" value="1"/>
</dbReference>
<proteinExistence type="inferred from homology"/>
<protein>
    <recommendedName>
        <fullName evidence="2 9">Transcription elongation factor GreA</fullName>
    </recommendedName>
    <alternativeName>
        <fullName evidence="8 9">Transcript cleavage factor GreA</fullName>
    </alternativeName>
</protein>
<evidence type="ECO:0000313" key="13">
    <source>
        <dbReference type="EMBL" id="HIQ83752.1"/>
    </source>
</evidence>
<dbReference type="InterPro" id="IPR036953">
    <property type="entry name" value="GreA/GreB_C_sf"/>
</dbReference>
<keyword evidence="3 9" id="KW-0805">Transcription regulation</keyword>
<evidence type="ECO:0000256" key="8">
    <source>
        <dbReference type="ARBA" id="ARBA00030776"/>
    </source>
</evidence>
<dbReference type="GO" id="GO:0003677">
    <property type="term" value="F:DNA binding"/>
    <property type="evidence" value="ECO:0007669"/>
    <property type="project" value="UniProtKB-UniRule"/>
</dbReference>
<evidence type="ECO:0000256" key="10">
    <source>
        <dbReference type="RuleBase" id="RU000556"/>
    </source>
</evidence>
<dbReference type="PROSITE" id="PS00829">
    <property type="entry name" value="GREAB_1"/>
    <property type="match status" value="1"/>
</dbReference>
<feature type="coiled-coil region" evidence="9">
    <location>
        <begin position="8"/>
        <end position="35"/>
    </location>
</feature>
<evidence type="ECO:0000256" key="4">
    <source>
        <dbReference type="ARBA" id="ARBA00023054"/>
    </source>
</evidence>
<dbReference type="InterPro" id="IPR001437">
    <property type="entry name" value="Tscrpt_elong_fac_GreA/B_C"/>
</dbReference>
<dbReference type="AlphaFoldDB" id="A0A9D1CX49"/>
<keyword evidence="13" id="KW-0648">Protein biosynthesis</keyword>
<reference evidence="13" key="2">
    <citation type="journal article" date="2021" name="PeerJ">
        <title>Extensive microbial diversity within the chicken gut microbiome revealed by metagenomics and culture.</title>
        <authorList>
            <person name="Gilroy R."/>
            <person name="Ravi A."/>
            <person name="Getino M."/>
            <person name="Pursley I."/>
            <person name="Horton D.L."/>
            <person name="Alikhan N.F."/>
            <person name="Baker D."/>
            <person name="Gharbi K."/>
            <person name="Hall N."/>
            <person name="Watson M."/>
            <person name="Adriaenssens E.M."/>
            <person name="Foster-Nyarko E."/>
            <person name="Jarju S."/>
            <person name="Secka A."/>
            <person name="Antonio M."/>
            <person name="Oren A."/>
            <person name="Chaudhuri R.R."/>
            <person name="La Ragione R."/>
            <person name="Hildebrand F."/>
            <person name="Pallen M.J."/>
        </authorList>
    </citation>
    <scope>NUCLEOTIDE SEQUENCE</scope>
    <source>
        <strain evidence="13">ChiSjej6B24-2974</strain>
    </source>
</reference>
<evidence type="ECO:0000256" key="6">
    <source>
        <dbReference type="ARBA" id="ARBA00023163"/>
    </source>
</evidence>
<dbReference type="Pfam" id="PF01272">
    <property type="entry name" value="GreA_GreB"/>
    <property type="match status" value="1"/>
</dbReference>
<evidence type="ECO:0000256" key="3">
    <source>
        <dbReference type="ARBA" id="ARBA00023015"/>
    </source>
</evidence>
<dbReference type="InterPro" id="IPR028624">
    <property type="entry name" value="Tscrpt_elong_fac_GreA/B"/>
</dbReference>
<dbReference type="Proteomes" id="UP000824260">
    <property type="component" value="Unassembled WGS sequence"/>
</dbReference>
<reference evidence="13" key="1">
    <citation type="submission" date="2020-10" db="EMBL/GenBank/DDBJ databases">
        <authorList>
            <person name="Gilroy R."/>
        </authorList>
    </citation>
    <scope>NUCLEOTIDE SEQUENCE</scope>
    <source>
        <strain evidence="13">ChiSjej6B24-2974</strain>
    </source>
</reference>
<evidence type="ECO:0000256" key="7">
    <source>
        <dbReference type="ARBA" id="ARBA00024916"/>
    </source>
</evidence>
<dbReference type="EMBL" id="DVFZ01000108">
    <property type="protein sequence ID" value="HIQ83752.1"/>
    <property type="molecule type" value="Genomic_DNA"/>
</dbReference>
<evidence type="ECO:0000256" key="9">
    <source>
        <dbReference type="HAMAP-Rule" id="MF_00105"/>
    </source>
</evidence>
<keyword evidence="13" id="KW-0251">Elongation factor</keyword>
<dbReference type="PANTHER" id="PTHR30437:SF4">
    <property type="entry name" value="TRANSCRIPTION ELONGATION FACTOR GREA"/>
    <property type="match status" value="1"/>
</dbReference>
<evidence type="ECO:0000256" key="5">
    <source>
        <dbReference type="ARBA" id="ARBA00023125"/>
    </source>
</evidence>
<dbReference type="InterPro" id="IPR018151">
    <property type="entry name" value="TF_GreA/GreB_CS"/>
</dbReference>
<name>A0A9D1CX49_9FIRM</name>